<evidence type="ECO:0000313" key="10">
    <source>
        <dbReference type="Proteomes" id="UP000268162"/>
    </source>
</evidence>
<evidence type="ECO:0000256" key="8">
    <source>
        <dbReference type="SAM" id="Phobius"/>
    </source>
</evidence>
<feature type="compositionally biased region" description="Low complexity" evidence="7">
    <location>
        <begin position="145"/>
        <end position="155"/>
    </location>
</feature>
<feature type="region of interest" description="Disordered" evidence="7">
    <location>
        <begin position="131"/>
        <end position="162"/>
    </location>
</feature>
<evidence type="ECO:0000313" key="9">
    <source>
        <dbReference type="EMBL" id="RKP36304.1"/>
    </source>
</evidence>
<feature type="transmembrane region" description="Helical" evidence="8">
    <location>
        <begin position="81"/>
        <end position="103"/>
    </location>
</feature>
<feature type="transmembrane region" description="Helical" evidence="8">
    <location>
        <begin position="226"/>
        <end position="247"/>
    </location>
</feature>
<evidence type="ECO:0000256" key="3">
    <source>
        <dbReference type="ARBA" id="ARBA00022692"/>
    </source>
</evidence>
<name>A0A4P9ZS00_9FUNG</name>
<gene>
    <name evidence="9" type="ORF">BJ085DRAFT_18102</name>
</gene>
<evidence type="ECO:0000256" key="1">
    <source>
        <dbReference type="ARBA" id="ARBA00004127"/>
    </source>
</evidence>
<feature type="transmembrane region" description="Helical" evidence="8">
    <location>
        <begin position="28"/>
        <end position="46"/>
    </location>
</feature>
<dbReference type="Pfam" id="PF02535">
    <property type="entry name" value="Zip"/>
    <property type="match status" value="1"/>
</dbReference>
<keyword evidence="3 8" id="KW-0812">Transmembrane</keyword>
<dbReference type="AlphaFoldDB" id="A0A4P9ZS00"/>
<proteinExistence type="predicted"/>
<dbReference type="Proteomes" id="UP000268162">
    <property type="component" value="Unassembled WGS sequence"/>
</dbReference>
<reference evidence="10" key="1">
    <citation type="journal article" date="2018" name="Nat. Microbiol.">
        <title>Leveraging single-cell genomics to expand the fungal tree of life.</title>
        <authorList>
            <person name="Ahrendt S.R."/>
            <person name="Quandt C.A."/>
            <person name="Ciobanu D."/>
            <person name="Clum A."/>
            <person name="Salamov A."/>
            <person name="Andreopoulos B."/>
            <person name="Cheng J.F."/>
            <person name="Woyke T."/>
            <person name="Pelin A."/>
            <person name="Henrissat B."/>
            <person name="Reynolds N.K."/>
            <person name="Benny G.L."/>
            <person name="Smith M.E."/>
            <person name="James T.Y."/>
            <person name="Grigoriev I.V."/>
        </authorList>
    </citation>
    <scope>NUCLEOTIDE SEQUENCE [LARGE SCALE GENOMIC DNA]</scope>
    <source>
        <strain evidence="10">RSA 468</strain>
    </source>
</reference>
<dbReference type="GO" id="GO:0046873">
    <property type="term" value="F:metal ion transmembrane transporter activity"/>
    <property type="evidence" value="ECO:0007669"/>
    <property type="project" value="InterPro"/>
</dbReference>
<dbReference type="EMBL" id="ML002678">
    <property type="protein sequence ID" value="RKP36304.1"/>
    <property type="molecule type" value="Genomic_DNA"/>
</dbReference>
<sequence length="386" mass="40986">MFLGSLGVGLIPLSLSLCGSRLHMFSVFGSGLLLGTALLVIIPEGVDSLYKAMEPATKPLLGSDEHSDVHASESLLSAHQWIGLSLTLGFAWMFALDTLISILTNAPHHLHHGHTHGPCDSTEAETALFAAPPSGSASSKQRRSPTTTPTTTTTTNSHRHTHGTFTSLLSPATIGMLIHAAADGMALGMSLIIFFAILLHKAPEAFGLCTQLLQEGQSRPAIKRTLVVFALAAPLMALATYAATGLVRLGAASTGPTDDGSAAESTILMRKFTALLLLFSAGTFLYVAAVHSLPETMCNDLPEEDTCDTHHHHHHHAAHPNPAGHPHSRMISTRSSIDLGGVESDLNPAPTSGLHFTQFRRHLLKRLGVLLVGMFLPLFISLGHSH</sequence>
<dbReference type="STRING" id="215637.A0A4P9ZS00"/>
<evidence type="ECO:0000256" key="7">
    <source>
        <dbReference type="SAM" id="MobiDB-lite"/>
    </source>
</evidence>
<dbReference type="InterPro" id="IPR045891">
    <property type="entry name" value="ZIP9"/>
</dbReference>
<accession>A0A4P9ZS00</accession>
<keyword evidence="4 8" id="KW-1133">Transmembrane helix</keyword>
<feature type="transmembrane region" description="Helical" evidence="8">
    <location>
        <begin position="176"/>
        <end position="199"/>
    </location>
</feature>
<dbReference type="GO" id="GO:0000139">
    <property type="term" value="C:Golgi membrane"/>
    <property type="evidence" value="ECO:0007669"/>
    <property type="project" value="UniProtKB-SubCell"/>
</dbReference>
<evidence type="ECO:0000256" key="2">
    <source>
        <dbReference type="ARBA" id="ARBA00004394"/>
    </source>
</evidence>
<dbReference type="PANTHER" id="PTHR16133">
    <property type="entry name" value="SOLUTE CARRIER FAMILY 39 ZINC TRANSPORTER , MEMBER 9-RELATED"/>
    <property type="match status" value="1"/>
</dbReference>
<evidence type="ECO:0000256" key="6">
    <source>
        <dbReference type="ARBA" id="ARBA00023136"/>
    </source>
</evidence>
<evidence type="ECO:0000256" key="5">
    <source>
        <dbReference type="ARBA" id="ARBA00023034"/>
    </source>
</evidence>
<dbReference type="GO" id="GO:0006829">
    <property type="term" value="P:zinc ion transport"/>
    <property type="evidence" value="ECO:0007669"/>
    <property type="project" value="InterPro"/>
</dbReference>
<dbReference type="InterPro" id="IPR003689">
    <property type="entry name" value="ZIP"/>
</dbReference>
<organism evidence="9 10">
    <name type="scientific">Dimargaris cristalligena</name>
    <dbReference type="NCBI Taxonomy" id="215637"/>
    <lineage>
        <taxon>Eukaryota</taxon>
        <taxon>Fungi</taxon>
        <taxon>Fungi incertae sedis</taxon>
        <taxon>Zoopagomycota</taxon>
        <taxon>Kickxellomycotina</taxon>
        <taxon>Dimargaritomycetes</taxon>
        <taxon>Dimargaritales</taxon>
        <taxon>Dimargaritaceae</taxon>
        <taxon>Dimargaris</taxon>
    </lineage>
</organism>
<keyword evidence="10" id="KW-1185">Reference proteome</keyword>
<feature type="transmembrane region" description="Helical" evidence="8">
    <location>
        <begin position="367"/>
        <end position="384"/>
    </location>
</feature>
<feature type="region of interest" description="Disordered" evidence="7">
    <location>
        <begin position="307"/>
        <end position="330"/>
    </location>
</feature>
<dbReference type="PANTHER" id="PTHR16133:SF0">
    <property type="entry name" value="ZINC_IRON REGULATED TRANSPORTER-RELATED PROTEIN 102B, ISOFORM E"/>
    <property type="match status" value="1"/>
</dbReference>
<feature type="transmembrane region" description="Helical" evidence="8">
    <location>
        <begin position="267"/>
        <end position="287"/>
    </location>
</feature>
<keyword evidence="5" id="KW-0333">Golgi apparatus</keyword>
<keyword evidence="6 8" id="KW-0472">Membrane</keyword>
<protein>
    <submittedName>
        <fullName evidence="9">ZIP zinc transporter-domain-containing protein</fullName>
    </submittedName>
</protein>
<comment type="subcellular location">
    <subcellularLocation>
        <location evidence="1">Endomembrane system</location>
        <topology evidence="1">Multi-pass membrane protein</topology>
    </subcellularLocation>
    <subcellularLocation>
        <location evidence="2">Golgi apparatus membrane</location>
    </subcellularLocation>
</comment>
<evidence type="ECO:0000256" key="4">
    <source>
        <dbReference type="ARBA" id="ARBA00022989"/>
    </source>
</evidence>